<dbReference type="Gene3D" id="3.40.140.10">
    <property type="entry name" value="Cytidine Deaminase, domain 2"/>
    <property type="match status" value="1"/>
</dbReference>
<organism evidence="7 8">
    <name type="scientific">candidate division WWE3 bacterium</name>
    <dbReference type="NCBI Taxonomy" id="2053526"/>
    <lineage>
        <taxon>Bacteria</taxon>
        <taxon>Katanobacteria</taxon>
    </lineage>
</organism>
<reference evidence="7 8" key="1">
    <citation type="journal article" date="2020" name="Biotechnol. Biofuels">
        <title>New insights from the biogas microbiome by comprehensive genome-resolved metagenomics of nearly 1600 species originating from multiple anaerobic digesters.</title>
        <authorList>
            <person name="Campanaro S."/>
            <person name="Treu L."/>
            <person name="Rodriguez-R L.M."/>
            <person name="Kovalovszki A."/>
            <person name="Ziels R.M."/>
            <person name="Maus I."/>
            <person name="Zhu X."/>
            <person name="Kougias P.G."/>
            <person name="Basile A."/>
            <person name="Luo G."/>
            <person name="Schluter A."/>
            <person name="Konstantinidis K.T."/>
            <person name="Angelidaki I."/>
        </authorList>
    </citation>
    <scope>NUCLEOTIDE SEQUENCE [LARGE SCALE GENOMIC DNA]</scope>
    <source>
        <strain evidence="7">AS27yjCOA_165</strain>
    </source>
</reference>
<dbReference type="GO" id="GO:0008237">
    <property type="term" value="F:metallopeptidase activity"/>
    <property type="evidence" value="ECO:0007669"/>
    <property type="project" value="UniProtKB-KW"/>
</dbReference>
<evidence type="ECO:0000256" key="3">
    <source>
        <dbReference type="ARBA" id="ARBA00022801"/>
    </source>
</evidence>
<evidence type="ECO:0000256" key="4">
    <source>
        <dbReference type="ARBA" id="ARBA00022833"/>
    </source>
</evidence>
<dbReference type="GO" id="GO:0046872">
    <property type="term" value="F:metal ion binding"/>
    <property type="evidence" value="ECO:0007669"/>
    <property type="project" value="UniProtKB-KW"/>
</dbReference>
<sequence length="85" mass="9284">VALNKNAACIIIAHNHPSNDPAPSNEDINVTKKISTLGKAMNIPLLDHLVITDSGYVSMKQLNVFTSFESNEKKGGDNNEKKQLH</sequence>
<gene>
    <name evidence="7" type="ORF">GYA27_03400</name>
</gene>
<evidence type="ECO:0000256" key="2">
    <source>
        <dbReference type="ARBA" id="ARBA00022723"/>
    </source>
</evidence>
<dbReference type="EMBL" id="JAAZNL010000040">
    <property type="protein sequence ID" value="NMB70218.1"/>
    <property type="molecule type" value="Genomic_DNA"/>
</dbReference>
<dbReference type="AlphaFoldDB" id="A0A7X9DL16"/>
<accession>A0A7X9DL16</accession>
<evidence type="ECO:0000313" key="8">
    <source>
        <dbReference type="Proteomes" id="UP000526033"/>
    </source>
</evidence>
<proteinExistence type="predicted"/>
<comment type="caution">
    <text evidence="7">The sequence shown here is derived from an EMBL/GenBank/DDBJ whole genome shotgun (WGS) entry which is preliminary data.</text>
</comment>
<evidence type="ECO:0000313" key="7">
    <source>
        <dbReference type="EMBL" id="NMB70218.1"/>
    </source>
</evidence>
<dbReference type="PANTHER" id="PTHR30471">
    <property type="entry name" value="DNA REPAIR PROTEIN RADC"/>
    <property type="match status" value="1"/>
</dbReference>
<dbReference type="InterPro" id="IPR025657">
    <property type="entry name" value="RadC_JAB"/>
</dbReference>
<feature type="non-terminal residue" evidence="7">
    <location>
        <position position="1"/>
    </location>
</feature>
<evidence type="ECO:0000256" key="5">
    <source>
        <dbReference type="ARBA" id="ARBA00023049"/>
    </source>
</evidence>
<dbReference type="Proteomes" id="UP000526033">
    <property type="component" value="Unassembled WGS sequence"/>
</dbReference>
<dbReference type="PANTHER" id="PTHR30471:SF3">
    <property type="entry name" value="UPF0758 PROTEIN YEES-RELATED"/>
    <property type="match status" value="1"/>
</dbReference>
<keyword evidence="5" id="KW-0482">Metalloprotease</keyword>
<keyword evidence="2" id="KW-0479">Metal-binding</keyword>
<name>A0A7X9DL16_UNCKA</name>
<dbReference type="PROSITE" id="PS50249">
    <property type="entry name" value="MPN"/>
    <property type="match status" value="1"/>
</dbReference>
<protein>
    <recommendedName>
        <fullName evidence="6">MPN domain-containing protein</fullName>
    </recommendedName>
</protein>
<dbReference type="InterPro" id="IPR001405">
    <property type="entry name" value="UPF0758"/>
</dbReference>
<keyword evidence="4" id="KW-0862">Zinc</keyword>
<dbReference type="GO" id="GO:0006508">
    <property type="term" value="P:proteolysis"/>
    <property type="evidence" value="ECO:0007669"/>
    <property type="project" value="UniProtKB-KW"/>
</dbReference>
<evidence type="ECO:0000259" key="6">
    <source>
        <dbReference type="PROSITE" id="PS50249"/>
    </source>
</evidence>
<keyword evidence="3" id="KW-0378">Hydrolase</keyword>
<evidence type="ECO:0000256" key="1">
    <source>
        <dbReference type="ARBA" id="ARBA00022670"/>
    </source>
</evidence>
<dbReference type="InterPro" id="IPR037518">
    <property type="entry name" value="MPN"/>
</dbReference>
<feature type="domain" description="MPN" evidence="6">
    <location>
        <begin position="1"/>
        <end position="65"/>
    </location>
</feature>
<keyword evidence="1" id="KW-0645">Protease</keyword>
<dbReference type="Pfam" id="PF04002">
    <property type="entry name" value="RadC"/>
    <property type="match status" value="1"/>
</dbReference>